<dbReference type="GO" id="GO:0010628">
    <property type="term" value="P:positive regulation of gene expression"/>
    <property type="evidence" value="ECO:0007669"/>
    <property type="project" value="TreeGrafter"/>
</dbReference>
<dbReference type="GeneID" id="5441917"/>
<evidence type="ECO:0000259" key="2">
    <source>
        <dbReference type="PROSITE" id="PS50004"/>
    </source>
</evidence>
<dbReference type="Pfam" id="PF00168">
    <property type="entry name" value="C2"/>
    <property type="match status" value="1"/>
</dbReference>
<feature type="region of interest" description="Disordered" evidence="1">
    <location>
        <begin position="442"/>
        <end position="479"/>
    </location>
</feature>
<dbReference type="KEGG" id="bfu:BCIN_01g06410"/>
<dbReference type="AlphaFoldDB" id="A0A384J656"/>
<evidence type="ECO:0000313" key="4">
    <source>
        <dbReference type="Proteomes" id="UP000001798"/>
    </source>
</evidence>
<dbReference type="InterPro" id="IPR035892">
    <property type="entry name" value="C2_domain_sf"/>
</dbReference>
<gene>
    <name evidence="3" type="ORF">BCIN_01g06410</name>
</gene>
<keyword evidence="4" id="KW-1185">Reference proteome</keyword>
<dbReference type="OrthoDB" id="73919at2759"/>
<dbReference type="InterPro" id="IPR000008">
    <property type="entry name" value="C2_dom"/>
</dbReference>
<dbReference type="SUPFAM" id="SSF49562">
    <property type="entry name" value="C2 domain (Calcium/lipid-binding domain, CaLB)"/>
    <property type="match status" value="1"/>
</dbReference>
<organism evidence="3 4">
    <name type="scientific">Botryotinia fuckeliana (strain B05.10)</name>
    <name type="common">Noble rot fungus</name>
    <name type="synonym">Botrytis cinerea</name>
    <dbReference type="NCBI Taxonomy" id="332648"/>
    <lineage>
        <taxon>Eukaryota</taxon>
        <taxon>Fungi</taxon>
        <taxon>Dikarya</taxon>
        <taxon>Ascomycota</taxon>
        <taxon>Pezizomycotina</taxon>
        <taxon>Leotiomycetes</taxon>
        <taxon>Helotiales</taxon>
        <taxon>Sclerotiniaceae</taxon>
        <taxon>Botrytis</taxon>
    </lineage>
</organism>
<reference evidence="3 4" key="1">
    <citation type="journal article" date="2011" name="PLoS Genet.">
        <title>Genomic analysis of the necrotrophic fungal pathogens Sclerotinia sclerotiorum and Botrytis cinerea.</title>
        <authorList>
            <person name="Amselem J."/>
            <person name="Cuomo C.A."/>
            <person name="van Kan J.A."/>
            <person name="Viaud M."/>
            <person name="Benito E.P."/>
            <person name="Couloux A."/>
            <person name="Coutinho P.M."/>
            <person name="de Vries R.P."/>
            <person name="Dyer P.S."/>
            <person name="Fillinger S."/>
            <person name="Fournier E."/>
            <person name="Gout L."/>
            <person name="Hahn M."/>
            <person name="Kohn L."/>
            <person name="Lapalu N."/>
            <person name="Plummer K.M."/>
            <person name="Pradier J.M."/>
            <person name="Quevillon E."/>
            <person name="Sharon A."/>
            <person name="Simon A."/>
            <person name="ten Have A."/>
            <person name="Tudzynski B."/>
            <person name="Tudzynski P."/>
            <person name="Wincker P."/>
            <person name="Andrew M."/>
            <person name="Anthouard V."/>
            <person name="Beever R.E."/>
            <person name="Beffa R."/>
            <person name="Benoit I."/>
            <person name="Bouzid O."/>
            <person name="Brault B."/>
            <person name="Chen Z."/>
            <person name="Choquer M."/>
            <person name="Collemare J."/>
            <person name="Cotton P."/>
            <person name="Danchin E.G."/>
            <person name="Da Silva C."/>
            <person name="Gautier A."/>
            <person name="Giraud C."/>
            <person name="Giraud T."/>
            <person name="Gonzalez C."/>
            <person name="Grossetete S."/>
            <person name="Guldener U."/>
            <person name="Henrissat B."/>
            <person name="Howlett B.J."/>
            <person name="Kodira C."/>
            <person name="Kretschmer M."/>
            <person name="Lappartient A."/>
            <person name="Leroch M."/>
            <person name="Levis C."/>
            <person name="Mauceli E."/>
            <person name="Neuveglise C."/>
            <person name="Oeser B."/>
            <person name="Pearson M."/>
            <person name="Poulain J."/>
            <person name="Poussereau N."/>
            <person name="Quesneville H."/>
            <person name="Rascle C."/>
            <person name="Schumacher J."/>
            <person name="Segurens B."/>
            <person name="Sexton A."/>
            <person name="Silva E."/>
            <person name="Sirven C."/>
            <person name="Soanes D.M."/>
            <person name="Talbot N.J."/>
            <person name="Templeton M."/>
            <person name="Yandava C."/>
            <person name="Yarden O."/>
            <person name="Zeng Q."/>
            <person name="Rollins J.A."/>
            <person name="Lebrun M.H."/>
            <person name="Dickman M."/>
        </authorList>
    </citation>
    <scope>NUCLEOTIDE SEQUENCE [LARGE SCALE GENOMIC DNA]</scope>
    <source>
        <strain evidence="3 4">B05.10</strain>
    </source>
</reference>
<dbReference type="RefSeq" id="XP_001561269.1">
    <property type="nucleotide sequence ID" value="XM_001561219.2"/>
</dbReference>
<feature type="region of interest" description="Disordered" evidence="1">
    <location>
        <begin position="520"/>
        <end position="605"/>
    </location>
</feature>
<feature type="domain" description="C2" evidence="2">
    <location>
        <begin position="83"/>
        <end position="213"/>
    </location>
</feature>
<dbReference type="CDD" id="cd04041">
    <property type="entry name" value="C2A_fungal"/>
    <property type="match status" value="1"/>
</dbReference>
<dbReference type="VEuPathDB" id="FungiDB:Bcin01g06410"/>
<protein>
    <recommendedName>
        <fullName evidence="2">C2 domain-containing protein</fullName>
    </recommendedName>
</protein>
<dbReference type="PROSITE" id="PS50004">
    <property type="entry name" value="C2"/>
    <property type="match status" value="1"/>
</dbReference>
<feature type="compositionally biased region" description="Polar residues" evidence="1">
    <location>
        <begin position="24"/>
        <end position="53"/>
    </location>
</feature>
<feature type="region of interest" description="Disordered" evidence="1">
    <location>
        <begin position="1"/>
        <end position="95"/>
    </location>
</feature>
<sequence length="605" mass="67469">MSEKVERQALGDMSNGANHPAQESPAQVTPAQVTPAQENPTQATPAQNGTQKNGDPEKQTPGQLKSAKEKVASKQQKLKDMANNPPGGFDATPIPHARDGYTVRFTFHRAENLPASDLNTRSSDPFILATLTSSLLKRHKEDPDLVMRTQTVHKNTNPEWNKTWTVAGIPGSGFRLKCRLYDEDPADHDDRLGNVTIYAESLGPNWQGFKERGFDVKKRMGSKRAYGVRACAAMFSSNVHMDGTLYVSAELLGPSEEPYGRMYTVAETYFFKHYSPMIGRLAGTKAPGSESGDKPQTEKYDFQANQIQLQGPVPAELYHRFVEFKPFVKGMFSKAGLRGRVLNKALHHQHARVYNFSNSTEYGVFKARSEEAALQFLKMVHFDEGGRIFTYVLSLDGLLRFTETGKEFGVDLLSKHTMHSDVNIYIACSGEFFIRRLKHPRRSVDDPSQSSHPIEELPGGPPHEAPPKDPSHYELVIDNDSGTYRPKGSLLPLLKKFLNENLPGLHIVTKECTDDHLTKMKEGQRERKKKEGNEINMVQNSDDEISSSDEEDLNDLVGPGRKSKRERLVAGLEDPSQAVKDLKKDFVPGKAKAQREGNGNPPETV</sequence>
<dbReference type="EMBL" id="CP009805">
    <property type="protein sequence ID" value="ATZ45950.1"/>
    <property type="molecule type" value="Genomic_DNA"/>
</dbReference>
<feature type="compositionally biased region" description="Basic and acidic residues" evidence="1">
    <location>
        <begin position="66"/>
        <end position="80"/>
    </location>
</feature>
<accession>A0A384J656</accession>
<reference evidence="3 4" key="3">
    <citation type="journal article" date="2017" name="Mol. Plant Pathol.">
        <title>A gapless genome sequence of the fungus Botrytis cinerea.</title>
        <authorList>
            <person name="Van Kan J.A."/>
            <person name="Stassen J.H."/>
            <person name="Mosbach A."/>
            <person name="Van Der Lee T.A."/>
            <person name="Faino L."/>
            <person name="Farmer A.D."/>
            <person name="Papasotiriou D.G."/>
            <person name="Zhou S."/>
            <person name="Seidl M.F."/>
            <person name="Cottam E."/>
            <person name="Edel D."/>
            <person name="Hahn M."/>
            <person name="Schwartz D.C."/>
            <person name="Dietrich R.A."/>
            <person name="Widdison S."/>
            <person name="Scalliet G."/>
        </authorList>
    </citation>
    <scope>NUCLEOTIDE SEQUENCE [LARGE SCALE GENOMIC DNA]</scope>
    <source>
        <strain evidence="3 4">B05.10</strain>
    </source>
</reference>
<dbReference type="Proteomes" id="UP000001798">
    <property type="component" value="Chromosome 1"/>
</dbReference>
<dbReference type="PANTHER" id="PTHR47800">
    <property type="entry name" value="C2 DOMAIN-CONTAINING PROTEIN"/>
    <property type="match status" value="1"/>
</dbReference>
<dbReference type="InterPro" id="IPR037767">
    <property type="entry name" value="C2A_Mug190-like"/>
</dbReference>
<dbReference type="SMART" id="SM00239">
    <property type="entry name" value="C2"/>
    <property type="match status" value="1"/>
</dbReference>
<name>A0A384J656_BOTFB</name>
<proteinExistence type="predicted"/>
<reference evidence="3 4" key="2">
    <citation type="journal article" date="2012" name="Eukaryot. Cell">
        <title>Genome update of Botrytis cinerea strains B05.10 and T4.</title>
        <authorList>
            <person name="Staats M."/>
            <person name="van Kan J.A."/>
        </authorList>
    </citation>
    <scope>NUCLEOTIDE SEQUENCE [LARGE SCALE GENOMIC DNA]</scope>
    <source>
        <strain evidence="3 4">B05.10</strain>
    </source>
</reference>
<dbReference type="PANTHER" id="PTHR47800:SF5">
    <property type="entry name" value="FER-1-LIKE PROTEIN 6"/>
    <property type="match status" value="1"/>
</dbReference>
<dbReference type="OMA" id="SRYNFQA"/>
<dbReference type="Gene3D" id="2.60.40.150">
    <property type="entry name" value="C2 domain"/>
    <property type="match status" value="1"/>
</dbReference>
<feature type="compositionally biased region" description="Basic and acidic residues" evidence="1">
    <location>
        <begin position="520"/>
        <end position="533"/>
    </location>
</feature>
<feature type="compositionally biased region" description="Acidic residues" evidence="1">
    <location>
        <begin position="541"/>
        <end position="554"/>
    </location>
</feature>
<evidence type="ECO:0000256" key="1">
    <source>
        <dbReference type="SAM" id="MobiDB-lite"/>
    </source>
</evidence>
<evidence type="ECO:0000313" key="3">
    <source>
        <dbReference type="EMBL" id="ATZ45950.1"/>
    </source>
</evidence>